<proteinExistence type="predicted"/>
<keyword evidence="3" id="KW-1185">Reference proteome</keyword>
<dbReference type="KEGG" id="mri:Mal4_25260"/>
<evidence type="ECO:0000256" key="1">
    <source>
        <dbReference type="SAM" id="MobiDB-lite"/>
    </source>
</evidence>
<organism evidence="2 3">
    <name type="scientific">Maioricimonas rarisocia</name>
    <dbReference type="NCBI Taxonomy" id="2528026"/>
    <lineage>
        <taxon>Bacteria</taxon>
        <taxon>Pseudomonadati</taxon>
        <taxon>Planctomycetota</taxon>
        <taxon>Planctomycetia</taxon>
        <taxon>Planctomycetales</taxon>
        <taxon>Planctomycetaceae</taxon>
        <taxon>Maioricimonas</taxon>
    </lineage>
</organism>
<evidence type="ECO:0000313" key="2">
    <source>
        <dbReference type="EMBL" id="QDU38201.1"/>
    </source>
</evidence>
<feature type="region of interest" description="Disordered" evidence="1">
    <location>
        <begin position="1"/>
        <end position="32"/>
    </location>
</feature>
<accession>A0A517Z6Z4</accession>
<dbReference type="RefSeq" id="WP_145369511.1">
    <property type="nucleotide sequence ID" value="NZ_CP036275.1"/>
</dbReference>
<name>A0A517Z6Z4_9PLAN</name>
<reference evidence="2 3" key="1">
    <citation type="submission" date="2019-02" db="EMBL/GenBank/DDBJ databases">
        <title>Deep-cultivation of Planctomycetes and their phenomic and genomic characterization uncovers novel biology.</title>
        <authorList>
            <person name="Wiegand S."/>
            <person name="Jogler M."/>
            <person name="Boedeker C."/>
            <person name="Pinto D."/>
            <person name="Vollmers J."/>
            <person name="Rivas-Marin E."/>
            <person name="Kohn T."/>
            <person name="Peeters S.H."/>
            <person name="Heuer A."/>
            <person name="Rast P."/>
            <person name="Oberbeckmann S."/>
            <person name="Bunk B."/>
            <person name="Jeske O."/>
            <person name="Meyerdierks A."/>
            <person name="Storesund J.E."/>
            <person name="Kallscheuer N."/>
            <person name="Luecker S."/>
            <person name="Lage O.M."/>
            <person name="Pohl T."/>
            <person name="Merkel B.J."/>
            <person name="Hornburger P."/>
            <person name="Mueller R.-W."/>
            <person name="Bruemmer F."/>
            <person name="Labrenz M."/>
            <person name="Spormann A.M."/>
            <person name="Op den Camp H."/>
            <person name="Overmann J."/>
            <person name="Amann R."/>
            <person name="Jetten M.S.M."/>
            <person name="Mascher T."/>
            <person name="Medema M.H."/>
            <person name="Devos D.P."/>
            <person name="Kaster A.-K."/>
            <person name="Ovreas L."/>
            <person name="Rohde M."/>
            <person name="Galperin M.Y."/>
            <person name="Jogler C."/>
        </authorList>
    </citation>
    <scope>NUCLEOTIDE SEQUENCE [LARGE SCALE GENOMIC DNA]</scope>
    <source>
        <strain evidence="2 3">Mal4</strain>
    </source>
</reference>
<sequence>MSDNHPKQPEAVENDAPATPDQSGVVETINKWKLTPEEKEEIFSDLRELQDMGVLDNQPD</sequence>
<feature type="compositionally biased region" description="Basic and acidic residues" evidence="1">
    <location>
        <begin position="1"/>
        <end position="10"/>
    </location>
</feature>
<gene>
    <name evidence="2" type="ORF">Mal4_25260</name>
</gene>
<protein>
    <submittedName>
        <fullName evidence="2">Uncharacterized protein</fullName>
    </submittedName>
</protein>
<dbReference type="Proteomes" id="UP000320496">
    <property type="component" value="Chromosome"/>
</dbReference>
<dbReference type="EMBL" id="CP036275">
    <property type="protein sequence ID" value="QDU38201.1"/>
    <property type="molecule type" value="Genomic_DNA"/>
</dbReference>
<evidence type="ECO:0000313" key="3">
    <source>
        <dbReference type="Proteomes" id="UP000320496"/>
    </source>
</evidence>
<dbReference type="AlphaFoldDB" id="A0A517Z6Z4"/>